<evidence type="ECO:0008006" key="3">
    <source>
        <dbReference type="Google" id="ProtNLM"/>
    </source>
</evidence>
<reference evidence="1" key="1">
    <citation type="submission" date="2020-06" db="EMBL/GenBank/DDBJ databases">
        <title>Characterization of fructooligosaccharide metabolism and fructooligosaccharide-degrading enzymes in human commensal butyrate producers.</title>
        <authorList>
            <person name="Tanno H."/>
            <person name="Fujii T."/>
            <person name="Hirano K."/>
            <person name="Maeno S."/>
            <person name="Tonozuka T."/>
            <person name="Sakamoto M."/>
            <person name="Ohkuma M."/>
            <person name="Tochio T."/>
            <person name="Endo A."/>
        </authorList>
    </citation>
    <scope>NUCLEOTIDE SEQUENCE</scope>
    <source>
        <strain evidence="1">JCM 17466</strain>
    </source>
</reference>
<dbReference type="InterPro" id="IPR036770">
    <property type="entry name" value="Ankyrin_rpt-contain_sf"/>
</dbReference>
<proteinExistence type="predicted"/>
<organism evidence="1 2">
    <name type="scientific">Anaerostipes butyraticus</name>
    <dbReference type="NCBI Taxonomy" id="645466"/>
    <lineage>
        <taxon>Bacteria</taxon>
        <taxon>Bacillati</taxon>
        <taxon>Bacillota</taxon>
        <taxon>Clostridia</taxon>
        <taxon>Lachnospirales</taxon>
        <taxon>Lachnospiraceae</taxon>
        <taxon>Anaerostipes</taxon>
    </lineage>
</organism>
<sequence>MSLETDGGTLFLVTLAEFTEESDKEDIREQCQCIQILLDHGEDINQREALFQHATPLMAASGYFDKEDEYDVREEDPWTPSKKVIQYLLDAGADPKIKDDMGKTAEDYYKFRSQPN</sequence>
<protein>
    <recommendedName>
        <fullName evidence="3">Ankyrin repeat protein</fullName>
    </recommendedName>
</protein>
<dbReference type="AlphaFoldDB" id="A0A916Q5B3"/>
<dbReference type="RefSeq" id="WP_201310298.1">
    <property type="nucleotide sequence ID" value="NZ_BLYI01000024.1"/>
</dbReference>
<dbReference type="EMBL" id="BLYI01000024">
    <property type="protein sequence ID" value="GFO84572.1"/>
    <property type="molecule type" value="Genomic_DNA"/>
</dbReference>
<dbReference type="Proteomes" id="UP000613208">
    <property type="component" value="Unassembled WGS sequence"/>
</dbReference>
<keyword evidence="2" id="KW-1185">Reference proteome</keyword>
<evidence type="ECO:0000313" key="2">
    <source>
        <dbReference type="Proteomes" id="UP000613208"/>
    </source>
</evidence>
<dbReference type="Gene3D" id="1.25.40.20">
    <property type="entry name" value="Ankyrin repeat-containing domain"/>
    <property type="match status" value="1"/>
</dbReference>
<comment type="caution">
    <text evidence="1">The sequence shown here is derived from an EMBL/GenBank/DDBJ whole genome shotgun (WGS) entry which is preliminary data.</text>
</comment>
<evidence type="ECO:0000313" key="1">
    <source>
        <dbReference type="EMBL" id="GFO84572.1"/>
    </source>
</evidence>
<dbReference type="SUPFAM" id="SSF48403">
    <property type="entry name" value="Ankyrin repeat"/>
    <property type="match status" value="1"/>
</dbReference>
<accession>A0A916Q5B3</accession>
<gene>
    <name evidence="1" type="ORF">ANBU17_09190</name>
</gene>
<name>A0A916Q5B3_9FIRM</name>